<gene>
    <name evidence="1" type="ordered locus">lin2945</name>
</gene>
<dbReference type="HOGENOM" id="CLU_1523379_0_0_9"/>
<dbReference type="eggNOG" id="ENOG50332HX">
    <property type="taxonomic scope" value="Bacteria"/>
</dbReference>
<dbReference type="Pfam" id="PF14136">
    <property type="entry name" value="DUF4303"/>
    <property type="match status" value="1"/>
</dbReference>
<organism evidence="1 2">
    <name type="scientific">Listeria innocua serovar 6a (strain ATCC BAA-680 / CLIP 11262)</name>
    <dbReference type="NCBI Taxonomy" id="272626"/>
    <lineage>
        <taxon>Bacteria</taxon>
        <taxon>Bacillati</taxon>
        <taxon>Bacillota</taxon>
        <taxon>Bacilli</taxon>
        <taxon>Bacillales</taxon>
        <taxon>Listeriaceae</taxon>
        <taxon>Listeria</taxon>
    </lineage>
</organism>
<name>Q926U5_LISIN</name>
<dbReference type="KEGG" id="lin:lin2945"/>
<sequence length="191" mass="22563">MCFKNLTTNREDESNMKIDTQKIVNFAIEGVGKFLQENPELTYYAFAFDCNAEYAEINLCVNTEEAFAEILAYYQSGKYGENYQTEENIQVLKYNTGDWKYQCFDTFYVFSEEELSAIFNKIYPNEVDDDYQAWKAFVNELLDAFTESIIQFSETKTFQKINKTADFKFFCIDHDEELADSMTRMQLFQKK</sequence>
<protein>
    <submittedName>
        <fullName evidence="1">Lin2945 protein</fullName>
    </submittedName>
</protein>
<dbReference type="InterPro" id="IPR025409">
    <property type="entry name" value="DUF4303"/>
</dbReference>
<dbReference type="EMBL" id="AL596174">
    <property type="protein sequence ID" value="CAC98170.1"/>
    <property type="molecule type" value="Genomic_DNA"/>
</dbReference>
<evidence type="ECO:0000313" key="2">
    <source>
        <dbReference type="Proteomes" id="UP000002513"/>
    </source>
</evidence>
<accession>Q926U5</accession>
<dbReference type="Proteomes" id="UP000002513">
    <property type="component" value="Chromosome"/>
</dbReference>
<proteinExistence type="predicted"/>
<evidence type="ECO:0000313" key="1">
    <source>
        <dbReference type="EMBL" id="CAC98170.1"/>
    </source>
</evidence>
<dbReference type="STRING" id="272626.gene:17567331"/>
<reference evidence="1 2" key="1">
    <citation type="journal article" date="2001" name="Science">
        <title>Comparative genomics of Listeria species.</title>
        <authorList>
            <person name="Glaser P."/>
            <person name="Frangeul L."/>
            <person name="Buchrieser C."/>
            <person name="Rusniok C."/>
            <person name="Amend A."/>
            <person name="Baquero F."/>
            <person name="Berche P."/>
            <person name="Bloecker H."/>
            <person name="Brandt P."/>
            <person name="Chakraborty T."/>
            <person name="Charbit A."/>
            <person name="Chetouani F."/>
            <person name="Couve E."/>
            <person name="de Daruvar A."/>
            <person name="Dehoux P."/>
            <person name="Domann E."/>
            <person name="Dominguez-Bernal G."/>
            <person name="Duchaud E."/>
            <person name="Durant L."/>
            <person name="Dussurget O."/>
            <person name="Entian K.-D."/>
            <person name="Fsihi H."/>
            <person name="Garcia-del Portillo F."/>
            <person name="Garrido P."/>
            <person name="Gautier L."/>
            <person name="Goebel W."/>
            <person name="Gomez-Lopez N."/>
            <person name="Hain T."/>
            <person name="Hauf J."/>
            <person name="Jackson D."/>
            <person name="Jones L.-M."/>
            <person name="Kaerst U."/>
            <person name="Kreft J."/>
            <person name="Kuhn M."/>
            <person name="Kunst F."/>
            <person name="Kurapkat G."/>
            <person name="Madueno E."/>
            <person name="Maitournam A."/>
            <person name="Mata Vicente J."/>
            <person name="Ng E."/>
            <person name="Nedjari H."/>
            <person name="Nordsiek G."/>
            <person name="Novella S."/>
            <person name="de Pablos B."/>
            <person name="Perez-Diaz J.-C."/>
            <person name="Purcell R."/>
            <person name="Remmel B."/>
            <person name="Rose M."/>
            <person name="Schlueter T."/>
            <person name="Simoes N."/>
            <person name="Tierrez A."/>
            <person name="Vazquez-Boland J.-A."/>
            <person name="Voss H."/>
            <person name="Wehland J."/>
            <person name="Cossart P."/>
        </authorList>
    </citation>
    <scope>NUCLEOTIDE SEQUENCE [LARGE SCALE GENOMIC DNA]</scope>
    <source>
        <strain evidence="2">ATCC BAA-680 / CLIP 11262</strain>
    </source>
</reference>
<dbReference type="PIR" id="AB1800">
    <property type="entry name" value="AB1800"/>
</dbReference>
<dbReference type="AlphaFoldDB" id="Q926U5"/>